<dbReference type="GO" id="GO:0030313">
    <property type="term" value="C:cell envelope"/>
    <property type="evidence" value="ECO:0007669"/>
    <property type="project" value="UniProtKB-SubCell"/>
</dbReference>
<dbReference type="PANTHER" id="PTHR42953">
    <property type="entry name" value="HIGH-AFFINITY ZINC UPTAKE SYSTEM PROTEIN ZNUA-RELATED"/>
    <property type="match status" value="1"/>
</dbReference>
<keyword evidence="2 5" id="KW-0813">Transport</keyword>
<accession>A0A856ME22</accession>
<keyword evidence="3" id="KW-0479">Metal-binding</keyword>
<dbReference type="EMBL" id="CP030118">
    <property type="protein sequence ID" value="QDL08369.1"/>
    <property type="molecule type" value="Genomic_DNA"/>
</dbReference>
<gene>
    <name evidence="6" type="ORF">DP114_11070</name>
</gene>
<dbReference type="InterPro" id="IPR006129">
    <property type="entry name" value="AdhesinB"/>
</dbReference>
<dbReference type="SUPFAM" id="SSF53807">
    <property type="entry name" value="Helical backbone' metal receptor"/>
    <property type="match status" value="1"/>
</dbReference>
<name>A0A856ME22_9CYAN</name>
<dbReference type="GO" id="GO:0046872">
    <property type="term" value="F:metal ion binding"/>
    <property type="evidence" value="ECO:0007669"/>
    <property type="project" value="UniProtKB-KW"/>
</dbReference>
<dbReference type="PANTHER" id="PTHR42953:SF1">
    <property type="entry name" value="METAL-BINDING PROTEIN HI_0362-RELATED"/>
    <property type="match status" value="1"/>
</dbReference>
<protein>
    <submittedName>
        <fullName evidence="6">Metal ABC transporter substrate-binding protein</fullName>
    </submittedName>
</protein>
<organism evidence="6 7">
    <name type="scientific">Brasilonema sennae CENA114</name>
    <dbReference type="NCBI Taxonomy" id="415709"/>
    <lineage>
        <taxon>Bacteria</taxon>
        <taxon>Bacillati</taxon>
        <taxon>Cyanobacteriota</taxon>
        <taxon>Cyanophyceae</taxon>
        <taxon>Nostocales</taxon>
        <taxon>Scytonemataceae</taxon>
        <taxon>Brasilonema</taxon>
        <taxon>Bromeliae group (in: Brasilonema)</taxon>
    </lineage>
</organism>
<evidence type="ECO:0000313" key="6">
    <source>
        <dbReference type="EMBL" id="QDL08369.1"/>
    </source>
</evidence>
<dbReference type="InterPro" id="IPR006128">
    <property type="entry name" value="Lipoprotein_PsaA-like"/>
</dbReference>
<evidence type="ECO:0000256" key="1">
    <source>
        <dbReference type="ARBA" id="ARBA00004196"/>
    </source>
</evidence>
<evidence type="ECO:0000256" key="3">
    <source>
        <dbReference type="ARBA" id="ARBA00022723"/>
    </source>
</evidence>
<sequence length="344" mass="37916">MSRKLQLIQPLRAALVAFTLGLFGCHNLGSMANTSTGTLNSSEHNANLPKVVATTSILCDLTKQIAQETINLTCLIPPDTNPYFYQQKPEDQEAIEQAKLILFSGYNLEPSVVKLIKASKNSGAKIAVAQRAVPQPLKFEEEEKTVSDPYVWHNAKNGIRMVNVISNNLSKAVPENTSLYSKNAEKVKNELTKLDGWIKSRISSVPAKQRELVTTHDAMGYYAKAYGLSYTSALEAISDREKPSATRIESLATYIKESKIPTLFTETTTNNSNWINSVTQNTKAKVSQRKLFVNNLGAPGSEADTYQKMMVANTRTIVEGLGGTYLIFEPTLSSSQQKSDTQNQ</sequence>
<dbReference type="AlphaFoldDB" id="A0A856ME22"/>
<evidence type="ECO:0000313" key="7">
    <source>
        <dbReference type="Proteomes" id="UP000503129"/>
    </source>
</evidence>
<reference evidence="6 7" key="1">
    <citation type="submission" date="2018-06" db="EMBL/GenBank/DDBJ databases">
        <title>Comparative genomics of Brasilonema spp. strains.</title>
        <authorList>
            <person name="Alvarenga D.O."/>
            <person name="Fiore M.F."/>
            <person name="Varani A.M."/>
        </authorList>
    </citation>
    <scope>NUCLEOTIDE SEQUENCE [LARGE SCALE GENOMIC DNA]</scope>
    <source>
        <strain evidence="6 7">CENA114</strain>
    </source>
</reference>
<keyword evidence="4" id="KW-0732">Signal</keyword>
<dbReference type="PROSITE" id="PS51257">
    <property type="entry name" value="PROKAR_LIPOPROTEIN"/>
    <property type="match status" value="1"/>
</dbReference>
<dbReference type="RefSeq" id="WP_169266034.1">
    <property type="nucleotide sequence ID" value="NZ_CAWOXK010000001.1"/>
</dbReference>
<dbReference type="GO" id="GO:0007155">
    <property type="term" value="P:cell adhesion"/>
    <property type="evidence" value="ECO:0007669"/>
    <property type="project" value="InterPro"/>
</dbReference>
<keyword evidence="7" id="KW-1185">Reference proteome</keyword>
<dbReference type="PRINTS" id="PR00691">
    <property type="entry name" value="ADHESINB"/>
</dbReference>
<dbReference type="PRINTS" id="PR00690">
    <property type="entry name" value="ADHESNFAMILY"/>
</dbReference>
<evidence type="ECO:0000256" key="2">
    <source>
        <dbReference type="ARBA" id="ARBA00022448"/>
    </source>
</evidence>
<dbReference type="Proteomes" id="UP000503129">
    <property type="component" value="Chromosome"/>
</dbReference>
<dbReference type="KEGG" id="bsen:DP114_11070"/>
<comment type="similarity">
    <text evidence="5">Belongs to the bacterial solute-binding protein 9 family.</text>
</comment>
<dbReference type="Pfam" id="PF01297">
    <property type="entry name" value="ZnuA"/>
    <property type="match status" value="1"/>
</dbReference>
<proteinExistence type="inferred from homology"/>
<evidence type="ECO:0000256" key="4">
    <source>
        <dbReference type="ARBA" id="ARBA00022729"/>
    </source>
</evidence>
<dbReference type="Gene3D" id="3.40.50.1980">
    <property type="entry name" value="Nitrogenase molybdenum iron protein domain"/>
    <property type="match status" value="2"/>
</dbReference>
<dbReference type="InterPro" id="IPR006127">
    <property type="entry name" value="ZnuA-like"/>
</dbReference>
<evidence type="ECO:0000256" key="5">
    <source>
        <dbReference type="RuleBase" id="RU003512"/>
    </source>
</evidence>
<dbReference type="InterPro" id="IPR050492">
    <property type="entry name" value="Bact_metal-bind_prot9"/>
</dbReference>
<dbReference type="GO" id="GO:0030001">
    <property type="term" value="P:metal ion transport"/>
    <property type="evidence" value="ECO:0007669"/>
    <property type="project" value="InterPro"/>
</dbReference>
<comment type="subcellular location">
    <subcellularLocation>
        <location evidence="1">Cell envelope</location>
    </subcellularLocation>
</comment>